<proteinExistence type="predicted"/>
<evidence type="ECO:0008006" key="4">
    <source>
        <dbReference type="Google" id="ProtNLM"/>
    </source>
</evidence>
<keyword evidence="1" id="KW-0812">Transmembrane</keyword>
<organism evidence="2 3">
    <name type="scientific">Prochlorococcus marinus str. MIT 9201</name>
    <dbReference type="NCBI Taxonomy" id="93057"/>
    <lineage>
        <taxon>Bacteria</taxon>
        <taxon>Bacillati</taxon>
        <taxon>Cyanobacteriota</taxon>
        <taxon>Cyanophyceae</taxon>
        <taxon>Synechococcales</taxon>
        <taxon>Prochlorococcaceae</taxon>
        <taxon>Prochlorococcus</taxon>
    </lineage>
</organism>
<dbReference type="eggNOG" id="COG0457">
    <property type="taxonomic scope" value="Bacteria"/>
</dbReference>
<evidence type="ECO:0000313" key="2">
    <source>
        <dbReference type="EMBL" id="KGF95269.1"/>
    </source>
</evidence>
<evidence type="ECO:0000313" key="3">
    <source>
        <dbReference type="Proteomes" id="UP000030355"/>
    </source>
</evidence>
<sequence length="369" mass="42207">MKNYEQVLETVELALAKGEYQYCIEFLLPLIESFPLSSKEGVNLRTILITALCGINKKEEAKRFCKELLKSYDNKTRENAKYLMEVIDSPDIKKPENWNVEFESGPSLNKKSLNSLRKKRGELEKKKFINVTETPTGETKPFQKGFSLIIFLILLLLIPLLSGCVKIENTLDLSELDSITNDLVIESKYINKFPWQLKFEEKIKDILPGAEIAQEESTFSLKEKNLNLEDAKGVLKIIQNTAGEFAGGSTSMEINTTQKNFIFFKKYFYSIDLDLNSIQGIDNLELIFKIIHPNKATLTGKNDSNLEITKNQIIWNLNQGQTNSLEFSYWSLNILLVGLSFILVTIVLAYLLRFYRFKLGTDLPQLPSN</sequence>
<dbReference type="STRING" id="93057.EU95_1360"/>
<dbReference type="Proteomes" id="UP000030355">
    <property type="component" value="Unassembled WGS sequence"/>
</dbReference>
<accession>A0A0A2A427</accession>
<evidence type="ECO:0000256" key="1">
    <source>
        <dbReference type="SAM" id="Phobius"/>
    </source>
</evidence>
<dbReference type="Pfam" id="PF11353">
    <property type="entry name" value="DUF3153"/>
    <property type="match status" value="1"/>
</dbReference>
<protein>
    <recommendedName>
        <fullName evidence="4">DUF3153 domain-containing protein</fullName>
    </recommendedName>
</protein>
<gene>
    <name evidence="2" type="ORF">EU95_1360</name>
</gene>
<reference evidence="3" key="1">
    <citation type="journal article" date="2014" name="Sci. Data">
        <title>Genomes of diverse isolates of the marine cyanobacterium Prochlorococcus.</title>
        <authorList>
            <person name="Biller S."/>
            <person name="Berube P."/>
            <person name="Thompson J."/>
            <person name="Kelly L."/>
            <person name="Roggensack S."/>
            <person name="Awad L."/>
            <person name="Roache-Johnson K."/>
            <person name="Ding H."/>
            <person name="Giovannoni S.J."/>
            <person name="Moore L.R."/>
            <person name="Chisholm S.W."/>
        </authorList>
    </citation>
    <scope>NUCLEOTIDE SEQUENCE [LARGE SCALE GENOMIC DNA]</scope>
    <source>
        <strain evidence="3">MIT 9201</strain>
    </source>
</reference>
<feature type="transmembrane region" description="Helical" evidence="1">
    <location>
        <begin position="327"/>
        <end position="352"/>
    </location>
</feature>
<name>A0A0A2A427_PROMR</name>
<dbReference type="AlphaFoldDB" id="A0A0A2A427"/>
<keyword evidence="1" id="KW-0472">Membrane</keyword>
<comment type="caution">
    <text evidence="2">The sequence shown here is derived from an EMBL/GenBank/DDBJ whole genome shotgun (WGS) entry which is preliminary data.</text>
</comment>
<keyword evidence="1" id="KW-1133">Transmembrane helix</keyword>
<dbReference type="OrthoDB" id="458293at2"/>
<dbReference type="InterPro" id="IPR021499">
    <property type="entry name" value="DUF3153"/>
</dbReference>
<dbReference type="EMBL" id="JNAL01000015">
    <property type="protein sequence ID" value="KGF95269.1"/>
    <property type="molecule type" value="Genomic_DNA"/>
</dbReference>
<feature type="transmembrane region" description="Helical" evidence="1">
    <location>
        <begin position="145"/>
        <end position="162"/>
    </location>
</feature>
<dbReference type="RefSeq" id="WP_032522485.1">
    <property type="nucleotide sequence ID" value="NZ_CP138977.1"/>
</dbReference>